<evidence type="ECO:0000256" key="6">
    <source>
        <dbReference type="ARBA" id="ARBA00022989"/>
    </source>
</evidence>
<dbReference type="Pfam" id="PF13145">
    <property type="entry name" value="Rotamase_2"/>
    <property type="match status" value="1"/>
</dbReference>
<evidence type="ECO:0000256" key="2">
    <source>
        <dbReference type="ARBA" id="ARBA00018370"/>
    </source>
</evidence>
<dbReference type="PANTHER" id="PTHR47529">
    <property type="entry name" value="PEPTIDYL-PROLYL CIS-TRANS ISOMERASE D"/>
    <property type="match status" value="1"/>
</dbReference>
<organism evidence="17 18">
    <name type="scientific">PS1 clade bacterium</name>
    <dbReference type="NCBI Taxonomy" id="2175152"/>
    <lineage>
        <taxon>Bacteria</taxon>
        <taxon>Pseudomonadati</taxon>
        <taxon>Pseudomonadota</taxon>
        <taxon>Alphaproteobacteria</taxon>
        <taxon>PS1 clade</taxon>
    </lineage>
</organism>
<dbReference type="InterPro" id="IPR052029">
    <property type="entry name" value="PpiD_chaperone"/>
</dbReference>
<dbReference type="PROSITE" id="PS50198">
    <property type="entry name" value="PPIC_PPIASE_2"/>
    <property type="match status" value="1"/>
</dbReference>
<keyword evidence="14" id="KW-0413">Isomerase</keyword>
<dbReference type="InterPro" id="IPR027304">
    <property type="entry name" value="Trigger_fact/SurA_dom_sf"/>
</dbReference>
<dbReference type="EMBL" id="JADHOK010000001">
    <property type="protein sequence ID" value="MBL6761070.1"/>
    <property type="molecule type" value="Genomic_DNA"/>
</dbReference>
<protein>
    <recommendedName>
        <fullName evidence="2">Parvulin-like PPIase</fullName>
    </recommendedName>
    <alternativeName>
        <fullName evidence="9">Peptidyl-prolyl cis-trans isomerase plp</fullName>
    </alternativeName>
    <alternativeName>
        <fullName evidence="12">Periplasmic chaperone PpiD</fullName>
    </alternativeName>
    <alternativeName>
        <fullName evidence="13">Periplasmic folding chaperone</fullName>
    </alternativeName>
    <alternativeName>
        <fullName evidence="10">Rotamase plp</fullName>
    </alternativeName>
</protein>
<dbReference type="GO" id="GO:0003755">
    <property type="term" value="F:peptidyl-prolyl cis-trans isomerase activity"/>
    <property type="evidence" value="ECO:0007669"/>
    <property type="project" value="UniProtKB-KW"/>
</dbReference>
<evidence type="ECO:0000256" key="11">
    <source>
        <dbReference type="ARBA" id="ARBA00038408"/>
    </source>
</evidence>
<keyword evidence="4" id="KW-0997">Cell inner membrane</keyword>
<evidence type="ECO:0000256" key="15">
    <source>
        <dbReference type="SAM" id="Phobius"/>
    </source>
</evidence>
<evidence type="ECO:0000256" key="14">
    <source>
        <dbReference type="PROSITE-ProRule" id="PRU00278"/>
    </source>
</evidence>
<dbReference type="PANTHER" id="PTHR47529:SF1">
    <property type="entry name" value="PERIPLASMIC CHAPERONE PPID"/>
    <property type="match status" value="1"/>
</dbReference>
<comment type="similarity">
    <text evidence="11">Belongs to the PpiD chaperone family.</text>
</comment>
<sequence length="631" mass="69633">MLKFLRSKASGVLGILLIGLLVIAFGLWGIADTFTGFANTEIASVGSKKIERQEFQLRYAQQTREISRQLGTPLSAADANNLGISQQVLVNMMGGAALHEAAEELGLGFGDEAIAQAILNDPSFAGINGSFDEPTFRAVLAQNGLNEQLFVADQRRFHVTKQLTEASIGRGLVPKLLVENLYRHFLERRVANYMILTLDQTDETGEPTEEELETFFNETKLRFAQPETRSGHALVVSPARFAELISIDRATLEEEYELSRSDFTVEEKRKIDQLVLSDDAAAAKVTALKEGGASFVEIVDAVGETLENTDLGEVERGDMISADLAEQAFAMAEGEISDVIEGPLGYVVLRVRDITRGSTLPLEAVEDRLRQRVIYDRALEDMLAFTETVEDELAGGETLENIGQRFDLDVIRIDNIANTGKTLDNKQPAILARYDTLTGLLFESAVGEDIPMQEMADGTFIWLRLNDISPTIVPPLADVRDAVIAEWKVDERSKLLQAMATHMVKVGNETGSFKSAAEGFKRKPLVSEPMTRQVSNDTFSEEAVKRLFDVGENEFAWAGVGFGGEIIVMQVADIIDAELTDGAARDIIFDGERRKYHADLTNQFVLSLQQNFGADVNRRNLDLATRDLVTR</sequence>
<evidence type="ECO:0000256" key="9">
    <source>
        <dbReference type="ARBA" id="ARBA00030642"/>
    </source>
</evidence>
<evidence type="ECO:0000259" key="16">
    <source>
        <dbReference type="PROSITE" id="PS50198"/>
    </source>
</evidence>
<reference evidence="17" key="1">
    <citation type="submission" date="2020-10" db="EMBL/GenBank/DDBJ databases">
        <title>Microbiome of the Black Sea water column analyzed by genome centric metagenomics.</title>
        <authorList>
            <person name="Cabello-Yeves P.J."/>
            <person name="Callieri C."/>
            <person name="Picazo A."/>
            <person name="Mehrshad M."/>
            <person name="Haro-Moreno J.M."/>
            <person name="Roda-Garcia J."/>
            <person name="Dzembekova N."/>
            <person name="Slabakova V."/>
            <person name="Slabakova N."/>
            <person name="Moncheva S."/>
            <person name="Rodriguez-Valera F."/>
        </authorList>
    </citation>
    <scope>NUCLEOTIDE SEQUENCE</scope>
    <source>
        <strain evidence="17">BS307-5m-G5</strain>
    </source>
</reference>
<dbReference type="AlphaFoldDB" id="A0A937L611"/>
<gene>
    <name evidence="17" type="ORF">ISQ19_00060</name>
</gene>
<dbReference type="InterPro" id="IPR046357">
    <property type="entry name" value="PPIase_dom_sf"/>
</dbReference>
<evidence type="ECO:0000256" key="13">
    <source>
        <dbReference type="ARBA" id="ARBA00042775"/>
    </source>
</evidence>
<evidence type="ECO:0000256" key="7">
    <source>
        <dbReference type="ARBA" id="ARBA00023136"/>
    </source>
</evidence>
<dbReference type="SUPFAM" id="SSF109998">
    <property type="entry name" value="Triger factor/SurA peptide-binding domain-like"/>
    <property type="match status" value="1"/>
</dbReference>
<dbReference type="Proteomes" id="UP000785783">
    <property type="component" value="Unassembled WGS sequence"/>
</dbReference>
<evidence type="ECO:0000256" key="10">
    <source>
        <dbReference type="ARBA" id="ARBA00031484"/>
    </source>
</evidence>
<name>A0A937L611_9PROT</name>
<evidence type="ECO:0000256" key="8">
    <source>
        <dbReference type="ARBA" id="ARBA00023186"/>
    </source>
</evidence>
<feature type="domain" description="PpiC" evidence="16">
    <location>
        <begin position="225"/>
        <end position="353"/>
    </location>
</feature>
<dbReference type="SUPFAM" id="SSF54534">
    <property type="entry name" value="FKBP-like"/>
    <property type="match status" value="1"/>
</dbReference>
<keyword evidence="5 15" id="KW-0812">Transmembrane</keyword>
<comment type="caution">
    <text evidence="17">The sequence shown here is derived from an EMBL/GenBank/DDBJ whole genome shotgun (WGS) entry which is preliminary data.</text>
</comment>
<keyword evidence="8" id="KW-0143">Chaperone</keyword>
<comment type="subcellular location">
    <subcellularLocation>
        <location evidence="1">Cell inner membrane</location>
        <topology evidence="1">Single-pass type II membrane protein</topology>
        <orientation evidence="1">Periplasmic side</orientation>
    </subcellularLocation>
</comment>
<dbReference type="Gene3D" id="3.10.50.40">
    <property type="match status" value="1"/>
</dbReference>
<evidence type="ECO:0000313" key="18">
    <source>
        <dbReference type="Proteomes" id="UP000785783"/>
    </source>
</evidence>
<keyword evidence="14" id="KW-0697">Rotamase</keyword>
<evidence type="ECO:0000256" key="5">
    <source>
        <dbReference type="ARBA" id="ARBA00022692"/>
    </source>
</evidence>
<dbReference type="GO" id="GO:0005886">
    <property type="term" value="C:plasma membrane"/>
    <property type="evidence" value="ECO:0007669"/>
    <property type="project" value="UniProtKB-SubCell"/>
</dbReference>
<proteinExistence type="inferred from homology"/>
<feature type="transmembrane region" description="Helical" evidence="15">
    <location>
        <begin position="12"/>
        <end position="31"/>
    </location>
</feature>
<keyword evidence="7 15" id="KW-0472">Membrane</keyword>
<evidence type="ECO:0000256" key="12">
    <source>
        <dbReference type="ARBA" id="ARBA00040743"/>
    </source>
</evidence>
<keyword evidence="3" id="KW-1003">Cell membrane</keyword>
<evidence type="ECO:0000256" key="4">
    <source>
        <dbReference type="ARBA" id="ARBA00022519"/>
    </source>
</evidence>
<keyword evidence="6 15" id="KW-1133">Transmembrane helix</keyword>
<evidence type="ECO:0000313" key="17">
    <source>
        <dbReference type="EMBL" id="MBL6761070.1"/>
    </source>
</evidence>
<evidence type="ECO:0000256" key="3">
    <source>
        <dbReference type="ARBA" id="ARBA00022475"/>
    </source>
</evidence>
<dbReference type="Pfam" id="PF13624">
    <property type="entry name" value="SurA_N_3"/>
    <property type="match status" value="1"/>
</dbReference>
<accession>A0A937L611</accession>
<evidence type="ECO:0000256" key="1">
    <source>
        <dbReference type="ARBA" id="ARBA00004382"/>
    </source>
</evidence>
<dbReference type="InterPro" id="IPR000297">
    <property type="entry name" value="PPIase_PpiC"/>
</dbReference>